<dbReference type="Proteomes" id="UP001519460">
    <property type="component" value="Unassembled WGS sequence"/>
</dbReference>
<evidence type="ECO:0000313" key="2">
    <source>
        <dbReference type="Proteomes" id="UP001519460"/>
    </source>
</evidence>
<dbReference type="EMBL" id="JACVVK020000013">
    <property type="protein sequence ID" value="KAK7504983.1"/>
    <property type="molecule type" value="Genomic_DNA"/>
</dbReference>
<comment type="caution">
    <text evidence="1">The sequence shown here is derived from an EMBL/GenBank/DDBJ whole genome shotgun (WGS) entry which is preliminary data.</text>
</comment>
<proteinExistence type="predicted"/>
<feature type="non-terminal residue" evidence="1">
    <location>
        <position position="1"/>
    </location>
</feature>
<organism evidence="1 2">
    <name type="scientific">Batillaria attramentaria</name>
    <dbReference type="NCBI Taxonomy" id="370345"/>
    <lineage>
        <taxon>Eukaryota</taxon>
        <taxon>Metazoa</taxon>
        <taxon>Spiralia</taxon>
        <taxon>Lophotrochozoa</taxon>
        <taxon>Mollusca</taxon>
        <taxon>Gastropoda</taxon>
        <taxon>Caenogastropoda</taxon>
        <taxon>Sorbeoconcha</taxon>
        <taxon>Cerithioidea</taxon>
        <taxon>Batillariidae</taxon>
        <taxon>Batillaria</taxon>
    </lineage>
</organism>
<accession>A0ABD0LZU9</accession>
<dbReference type="AlphaFoldDB" id="A0ABD0LZU9"/>
<reference evidence="1 2" key="1">
    <citation type="journal article" date="2023" name="Sci. Data">
        <title>Genome assembly of the Korean intertidal mud-creeper Batillaria attramentaria.</title>
        <authorList>
            <person name="Patra A.K."/>
            <person name="Ho P.T."/>
            <person name="Jun S."/>
            <person name="Lee S.J."/>
            <person name="Kim Y."/>
            <person name="Won Y.J."/>
        </authorList>
    </citation>
    <scope>NUCLEOTIDE SEQUENCE [LARGE SCALE GENOMIC DNA]</scope>
    <source>
        <strain evidence="1">Wonlab-2016</strain>
    </source>
</reference>
<evidence type="ECO:0000313" key="1">
    <source>
        <dbReference type="EMBL" id="KAK7504983.1"/>
    </source>
</evidence>
<gene>
    <name evidence="1" type="ORF">BaRGS_00004011</name>
</gene>
<feature type="non-terminal residue" evidence="1">
    <location>
        <position position="58"/>
    </location>
</feature>
<name>A0ABD0LZU9_9CAEN</name>
<keyword evidence="2" id="KW-1185">Reference proteome</keyword>
<protein>
    <submittedName>
        <fullName evidence="1">Uncharacterized protein</fullName>
    </submittedName>
</protein>
<sequence length="58" mass="6221">LTPAFCPTIITALHYLTPSTPSPPKIVSSFMPIWTPDRRAEATVPSPLKSRTEAGASL</sequence>